<dbReference type="AlphaFoldDB" id="A0A0R3ABU7"/>
<comment type="caution">
    <text evidence="4">The sequence shown here is derived from an EMBL/GenBank/DDBJ whole genome shotgun (WGS) entry which is preliminary data.</text>
</comment>
<keyword evidence="4" id="KW-0966">Cell projection</keyword>
<accession>A0A0R3ABU7</accession>
<gene>
    <name evidence="4" type="ORF">TX23_26245</name>
</gene>
<dbReference type="InterPro" id="IPR036679">
    <property type="entry name" value="FlgN-like_sf"/>
</dbReference>
<dbReference type="RefSeq" id="WP_057704669.1">
    <property type="nucleotide sequence ID" value="NZ_JAUKOF010000023.1"/>
</dbReference>
<organism evidence="4 5">
    <name type="scientific">Pseudomonas paralactis</name>
    <dbReference type="NCBI Taxonomy" id="1615673"/>
    <lineage>
        <taxon>Bacteria</taxon>
        <taxon>Pseudomonadati</taxon>
        <taxon>Pseudomonadota</taxon>
        <taxon>Gammaproteobacteria</taxon>
        <taxon>Pseudomonadales</taxon>
        <taxon>Pseudomonadaceae</taxon>
        <taxon>Pseudomonas</taxon>
    </lineage>
</organism>
<protein>
    <submittedName>
        <fullName evidence="4">Flagellar biosynthesis protein FlgN</fullName>
    </submittedName>
</protein>
<dbReference type="EMBL" id="JYLN01000018">
    <property type="protein sequence ID" value="KRP68436.1"/>
    <property type="molecule type" value="Genomic_DNA"/>
</dbReference>
<dbReference type="GO" id="GO:0044780">
    <property type="term" value="P:bacterial-type flagellum assembly"/>
    <property type="evidence" value="ECO:0007669"/>
    <property type="project" value="InterPro"/>
</dbReference>
<evidence type="ECO:0000313" key="4">
    <source>
        <dbReference type="EMBL" id="KRP68436.1"/>
    </source>
</evidence>
<evidence type="ECO:0000313" key="5">
    <source>
        <dbReference type="Proteomes" id="UP000050852"/>
    </source>
</evidence>
<evidence type="ECO:0000256" key="2">
    <source>
        <dbReference type="ARBA" id="ARBA00007703"/>
    </source>
</evidence>
<dbReference type="SUPFAM" id="SSF140566">
    <property type="entry name" value="FlgN-like"/>
    <property type="match status" value="1"/>
</dbReference>
<reference evidence="4 5" key="1">
    <citation type="submission" date="2015-02" db="EMBL/GenBank/DDBJ databases">
        <title>Two Pseudomonas sp. nov., isolated from raw milk.</title>
        <authorList>
            <person name="Wenning M."/>
            <person name="von Neubeck M."/>
            <person name="Huptas C."/>
            <person name="Scherer S."/>
        </authorList>
    </citation>
    <scope>NUCLEOTIDE SEQUENCE [LARGE SCALE GENOMIC DNA]</scope>
    <source>
        <strain evidence="4 5">DSM 29164</strain>
    </source>
</reference>
<keyword evidence="4" id="KW-0282">Flagellum</keyword>
<comment type="similarity">
    <text evidence="2">Belongs to the FlgN family.</text>
</comment>
<dbReference type="InterPro" id="IPR007809">
    <property type="entry name" value="FlgN-like"/>
</dbReference>
<proteinExistence type="inferred from homology"/>
<name>A0A0R3ABU7_9PSED</name>
<dbReference type="Pfam" id="PF05130">
    <property type="entry name" value="FlgN"/>
    <property type="match status" value="1"/>
</dbReference>
<dbReference type="OrthoDB" id="5734604at2"/>
<sequence length="156" mass="17124">MHHDEHLLQLIIDDLAPTHQLLELLKEESLALYGRDMPLLEEILARKQSLIVLLEQHGKTRSQILISLGLPADHDGLAQLASHSSVGDRLLAQSKELNQLLAQCQEANLLNGQSIQLQQATTANQLRILHGGEPPALYNAQGSTSRLVKPGTRSQA</sequence>
<dbReference type="Proteomes" id="UP000050852">
    <property type="component" value="Unassembled WGS sequence"/>
</dbReference>
<keyword evidence="3" id="KW-1005">Bacterial flagellum biogenesis</keyword>
<comment type="function">
    <text evidence="1">Required for the efficient initiation of filament assembly.</text>
</comment>
<evidence type="ECO:0000256" key="3">
    <source>
        <dbReference type="ARBA" id="ARBA00022795"/>
    </source>
</evidence>
<dbReference type="Gene3D" id="1.20.58.300">
    <property type="entry name" value="FlgN-like"/>
    <property type="match status" value="1"/>
</dbReference>
<evidence type="ECO:0000256" key="1">
    <source>
        <dbReference type="ARBA" id="ARBA00002397"/>
    </source>
</evidence>
<dbReference type="PATRIC" id="fig|1615673.3.peg.870"/>
<keyword evidence="4" id="KW-0969">Cilium</keyword>